<reference evidence="1" key="2">
    <citation type="journal article" date="2021" name="PeerJ">
        <title>Extensive microbial diversity within the chicken gut microbiome revealed by metagenomics and culture.</title>
        <authorList>
            <person name="Gilroy R."/>
            <person name="Ravi A."/>
            <person name="Getino M."/>
            <person name="Pursley I."/>
            <person name="Horton D.L."/>
            <person name="Alikhan N.F."/>
            <person name="Baker D."/>
            <person name="Gharbi K."/>
            <person name="Hall N."/>
            <person name="Watson M."/>
            <person name="Adriaenssens E.M."/>
            <person name="Foster-Nyarko E."/>
            <person name="Jarju S."/>
            <person name="Secka A."/>
            <person name="Antonio M."/>
            <person name="Oren A."/>
            <person name="Chaudhuri R.R."/>
            <person name="La Ragione R."/>
            <person name="Hildebrand F."/>
            <person name="Pallen M.J."/>
        </authorList>
    </citation>
    <scope>NUCLEOTIDE SEQUENCE</scope>
    <source>
        <strain evidence="1">2830</strain>
    </source>
</reference>
<gene>
    <name evidence="1" type="ORF">IAB00_02135</name>
</gene>
<dbReference type="AlphaFoldDB" id="A0A9D1HIR8"/>
<comment type="caution">
    <text evidence="1">The sequence shown here is derived from an EMBL/GenBank/DDBJ whole genome shotgun (WGS) entry which is preliminary data.</text>
</comment>
<sequence>MRTNGEAALGFFCFYIGIDGNMADIWLWELGEIIYIKNCCRSCERKCSGNSCNL</sequence>
<evidence type="ECO:0000313" key="2">
    <source>
        <dbReference type="Proteomes" id="UP000824124"/>
    </source>
</evidence>
<organism evidence="1 2">
    <name type="scientific">Candidatus Avidehalobacter gallistercoris</name>
    <dbReference type="NCBI Taxonomy" id="2840694"/>
    <lineage>
        <taxon>Bacteria</taxon>
        <taxon>Bacillati</taxon>
        <taxon>Bacillota</taxon>
        <taxon>Clostridia</taxon>
        <taxon>Eubacteriales</taxon>
        <taxon>Peptococcaceae</taxon>
        <taxon>Peptococcaceae incertae sedis</taxon>
        <taxon>Candidatus Avidehalobacter</taxon>
    </lineage>
</organism>
<reference evidence="1" key="1">
    <citation type="submission" date="2020-10" db="EMBL/GenBank/DDBJ databases">
        <authorList>
            <person name="Gilroy R."/>
        </authorList>
    </citation>
    <scope>NUCLEOTIDE SEQUENCE</scope>
    <source>
        <strain evidence="1">2830</strain>
    </source>
</reference>
<proteinExistence type="predicted"/>
<name>A0A9D1HIR8_9FIRM</name>
<dbReference type="Proteomes" id="UP000824124">
    <property type="component" value="Unassembled WGS sequence"/>
</dbReference>
<protein>
    <submittedName>
        <fullName evidence="1">Uncharacterized protein</fullName>
    </submittedName>
</protein>
<evidence type="ECO:0000313" key="1">
    <source>
        <dbReference type="EMBL" id="HIU10044.1"/>
    </source>
</evidence>
<accession>A0A9D1HIR8</accession>
<dbReference type="EMBL" id="DVMH01000014">
    <property type="protein sequence ID" value="HIU10044.1"/>
    <property type="molecule type" value="Genomic_DNA"/>
</dbReference>